<dbReference type="InterPro" id="IPR006096">
    <property type="entry name" value="Glu/Leu/Phe/Val/Trp_DH_C"/>
</dbReference>
<dbReference type="SUPFAM" id="SSF51735">
    <property type="entry name" value="NAD(P)-binding Rossmann-fold domains"/>
    <property type="match status" value="1"/>
</dbReference>
<dbReference type="Gene3D" id="3.40.50.720">
    <property type="entry name" value="NAD(P)-binding Rossmann-like Domain"/>
    <property type="match status" value="1"/>
</dbReference>
<dbReference type="SUPFAM" id="SSF53223">
    <property type="entry name" value="Aminoacid dehydrogenase-like, N-terminal domain"/>
    <property type="match status" value="1"/>
</dbReference>
<feature type="binding site" evidence="5">
    <location>
        <begin position="172"/>
        <end position="177"/>
    </location>
    <ligand>
        <name>NAD(+)</name>
        <dbReference type="ChEBI" id="CHEBI:57540"/>
    </ligand>
</feature>
<organism evidence="8 9">
    <name type="scientific">Baekduia soli</name>
    <dbReference type="NCBI Taxonomy" id="496014"/>
    <lineage>
        <taxon>Bacteria</taxon>
        <taxon>Bacillati</taxon>
        <taxon>Actinomycetota</taxon>
        <taxon>Thermoleophilia</taxon>
        <taxon>Solirubrobacterales</taxon>
        <taxon>Baekduiaceae</taxon>
        <taxon>Baekduia</taxon>
    </lineage>
</organism>
<dbReference type="PANTHER" id="PTHR42722">
    <property type="entry name" value="LEUCINE DEHYDROGENASE"/>
    <property type="match status" value="1"/>
</dbReference>
<evidence type="ECO:0000313" key="9">
    <source>
        <dbReference type="Proteomes" id="UP000321805"/>
    </source>
</evidence>
<dbReference type="GO" id="GO:0016639">
    <property type="term" value="F:oxidoreductase activity, acting on the CH-NH2 group of donors, NAD or NADP as acceptor"/>
    <property type="evidence" value="ECO:0007669"/>
    <property type="project" value="InterPro"/>
</dbReference>
<dbReference type="InterPro" id="IPR006097">
    <property type="entry name" value="Glu/Leu/Phe/Val/Trp_DH_dimer"/>
</dbReference>
<evidence type="ECO:0000256" key="6">
    <source>
        <dbReference type="RuleBase" id="RU004417"/>
    </source>
</evidence>
<keyword evidence="5" id="KW-0547">Nucleotide-binding</keyword>
<dbReference type="EMBL" id="CP042430">
    <property type="protein sequence ID" value="QEC49771.1"/>
    <property type="molecule type" value="Genomic_DNA"/>
</dbReference>
<dbReference type="KEGG" id="bsol:FSW04_20820"/>
<evidence type="ECO:0000256" key="5">
    <source>
        <dbReference type="PIRSR" id="PIRSR000188-2"/>
    </source>
</evidence>
<proteinExistence type="inferred from homology"/>
<dbReference type="PANTHER" id="PTHR42722:SF1">
    <property type="entry name" value="VALINE DEHYDROGENASE"/>
    <property type="match status" value="1"/>
</dbReference>
<feature type="domain" description="Glutamate/phenylalanine/leucine/valine/L-tryptophan dehydrogenase C-terminal" evidence="7">
    <location>
        <begin position="136"/>
        <end position="339"/>
    </location>
</feature>
<keyword evidence="2 6" id="KW-0560">Oxidoreductase</keyword>
<evidence type="ECO:0000256" key="4">
    <source>
        <dbReference type="PIRSR" id="PIRSR000188-1"/>
    </source>
</evidence>
<dbReference type="PIRSF" id="PIRSF000188">
    <property type="entry name" value="Phe_leu_dh"/>
    <property type="match status" value="1"/>
</dbReference>
<accession>A0A5B8UAX3</accession>
<evidence type="ECO:0000256" key="1">
    <source>
        <dbReference type="ARBA" id="ARBA00006382"/>
    </source>
</evidence>
<dbReference type="OrthoDB" id="9803297at2"/>
<dbReference type="Pfam" id="PF00208">
    <property type="entry name" value="ELFV_dehydrog"/>
    <property type="match status" value="1"/>
</dbReference>
<name>A0A5B8UAX3_9ACTN</name>
<dbReference type="InterPro" id="IPR036291">
    <property type="entry name" value="NAD(P)-bd_dom_sf"/>
</dbReference>
<gene>
    <name evidence="8" type="ORF">FSW04_20820</name>
</gene>
<protein>
    <submittedName>
        <fullName evidence="8">Glu/Leu/Phe/Val dehydrogenase</fullName>
    </submittedName>
</protein>
<dbReference type="Pfam" id="PF02812">
    <property type="entry name" value="ELFV_dehydrog_N"/>
    <property type="match status" value="1"/>
</dbReference>
<sequence length="341" mass="34044">MAAPEDLPDTEQLVVCRDRPTGLVAIIAIDDTTLGPALGGIRFKPYPSEAAAVAEAQRLGRAMTLKNALADIAFGGGKSVILASDAIVDREAALLAFGRFVARCGGAYLPAADMGTGVEDLQVVARTAGEVSCDDEDPSTATAIGVHAAIEVAVRAGDVAPGLAGVSVLVQGVGHVGAALARLLAADGARVLVADADAGRAASVAAEVGGAVVAPDDVIGTPCDVYAPCAVARVVDDATVGRLAARIVAGAANDVLDHPGLAGELAARGILYVPDFVANAGGVINVRALRDGWSPERRAAALAAIGTRCGEVVHEARATGATTLEVAEAAAYAKVGRARPA</sequence>
<dbReference type="InterPro" id="IPR016211">
    <property type="entry name" value="Glu/Phe/Leu/Val/Trp_DH_bac/arc"/>
</dbReference>
<evidence type="ECO:0000256" key="3">
    <source>
        <dbReference type="ARBA" id="ARBA00023027"/>
    </source>
</evidence>
<dbReference type="GO" id="GO:0006520">
    <property type="term" value="P:amino acid metabolic process"/>
    <property type="evidence" value="ECO:0007669"/>
    <property type="project" value="InterPro"/>
</dbReference>
<dbReference type="GO" id="GO:0000166">
    <property type="term" value="F:nucleotide binding"/>
    <property type="evidence" value="ECO:0007669"/>
    <property type="project" value="UniProtKB-KW"/>
</dbReference>
<evidence type="ECO:0000313" key="8">
    <source>
        <dbReference type="EMBL" id="QEC49771.1"/>
    </source>
</evidence>
<evidence type="ECO:0000256" key="2">
    <source>
        <dbReference type="ARBA" id="ARBA00023002"/>
    </source>
</evidence>
<dbReference type="RefSeq" id="WP_146922136.1">
    <property type="nucleotide sequence ID" value="NZ_CP042430.1"/>
</dbReference>
<dbReference type="SMART" id="SM00839">
    <property type="entry name" value="ELFV_dehydrog"/>
    <property type="match status" value="1"/>
</dbReference>
<dbReference type="Gene3D" id="3.40.50.10860">
    <property type="entry name" value="Leucine Dehydrogenase, chain A, domain 1"/>
    <property type="match status" value="1"/>
</dbReference>
<reference evidence="8 9" key="1">
    <citation type="journal article" date="2018" name="J. Microbiol.">
        <title>Baekduia soli gen. nov., sp. nov., a novel bacterium isolated from the soil of Baekdu Mountain and proposal of a novel family name, Baekduiaceae fam. nov.</title>
        <authorList>
            <person name="An D.S."/>
            <person name="Siddiqi M.Z."/>
            <person name="Kim K.H."/>
            <person name="Yu H.S."/>
            <person name="Im W.T."/>
        </authorList>
    </citation>
    <scope>NUCLEOTIDE SEQUENCE [LARGE SCALE GENOMIC DNA]</scope>
    <source>
        <strain evidence="8 9">BR7-21</strain>
    </source>
</reference>
<evidence type="ECO:0000259" key="7">
    <source>
        <dbReference type="SMART" id="SM00839"/>
    </source>
</evidence>
<comment type="similarity">
    <text evidence="1 6">Belongs to the Glu/Leu/Phe/Val dehydrogenases family.</text>
</comment>
<dbReference type="InterPro" id="IPR006095">
    <property type="entry name" value="Glu/Leu/Phe/Val/Trp_DH"/>
</dbReference>
<feature type="active site" description="Proton donor/acceptor" evidence="4">
    <location>
        <position position="78"/>
    </location>
</feature>
<dbReference type="AlphaFoldDB" id="A0A5B8UAX3"/>
<keyword evidence="3 5" id="KW-0520">NAD</keyword>
<dbReference type="InterPro" id="IPR046346">
    <property type="entry name" value="Aminoacid_DH-like_N_sf"/>
</dbReference>
<keyword evidence="9" id="KW-1185">Reference proteome</keyword>
<dbReference type="Proteomes" id="UP000321805">
    <property type="component" value="Chromosome"/>
</dbReference>
<dbReference type="PRINTS" id="PR00082">
    <property type="entry name" value="GLFDHDRGNASE"/>
</dbReference>